<proteinExistence type="predicted"/>
<reference evidence="1" key="1">
    <citation type="journal article" date="2015" name="Nature">
        <title>Complex archaea that bridge the gap between prokaryotes and eukaryotes.</title>
        <authorList>
            <person name="Spang A."/>
            <person name="Saw J.H."/>
            <person name="Jorgensen S.L."/>
            <person name="Zaremba-Niedzwiedzka K."/>
            <person name="Martijn J."/>
            <person name="Lind A.E."/>
            <person name="van Eijk R."/>
            <person name="Schleper C."/>
            <person name="Guy L."/>
            <person name="Ettema T.J."/>
        </authorList>
    </citation>
    <scope>NUCLEOTIDE SEQUENCE</scope>
</reference>
<name>A0A0F8XVN6_9ZZZZ</name>
<dbReference type="AlphaFoldDB" id="A0A0F8XVN6"/>
<dbReference type="EMBL" id="LAZR01056983">
    <property type="protein sequence ID" value="KKK73013.1"/>
    <property type="molecule type" value="Genomic_DNA"/>
</dbReference>
<sequence length="57" mass="6944">MTQKDYIKIAEVLRKANEYSHFAFDTLELFDKFAVMLKKDNSRFDRDRFSQAIFKEF</sequence>
<gene>
    <name evidence="1" type="ORF">LCGC14_2898150</name>
</gene>
<protein>
    <submittedName>
        <fullName evidence="1">Uncharacterized protein</fullName>
    </submittedName>
</protein>
<comment type="caution">
    <text evidence="1">The sequence shown here is derived from an EMBL/GenBank/DDBJ whole genome shotgun (WGS) entry which is preliminary data.</text>
</comment>
<accession>A0A0F8XVN6</accession>
<organism evidence="1">
    <name type="scientific">marine sediment metagenome</name>
    <dbReference type="NCBI Taxonomy" id="412755"/>
    <lineage>
        <taxon>unclassified sequences</taxon>
        <taxon>metagenomes</taxon>
        <taxon>ecological metagenomes</taxon>
    </lineage>
</organism>
<evidence type="ECO:0000313" key="1">
    <source>
        <dbReference type="EMBL" id="KKK73013.1"/>
    </source>
</evidence>